<dbReference type="GeneID" id="9050565"/>
<dbReference type="OrthoDB" id="446095at2759"/>
<keyword evidence="3" id="KW-0732">Signal</keyword>
<feature type="region of interest" description="Disordered" evidence="1">
    <location>
        <begin position="273"/>
        <end position="301"/>
    </location>
</feature>
<keyword evidence="2" id="KW-0812">Transmembrane</keyword>
<evidence type="ECO:0000256" key="3">
    <source>
        <dbReference type="SAM" id="SignalP"/>
    </source>
</evidence>
<protein>
    <submittedName>
        <fullName evidence="4">Uncharacterized protein</fullName>
    </submittedName>
</protein>
<dbReference type="InParanoid" id="C5LE36"/>
<keyword evidence="5" id="KW-1185">Reference proteome</keyword>
<keyword evidence="2" id="KW-0472">Membrane</keyword>
<evidence type="ECO:0000313" key="4">
    <source>
        <dbReference type="EMBL" id="EER05034.1"/>
    </source>
</evidence>
<feature type="compositionally biased region" description="Basic and acidic residues" evidence="1">
    <location>
        <begin position="273"/>
        <end position="290"/>
    </location>
</feature>
<evidence type="ECO:0000313" key="5">
    <source>
        <dbReference type="Proteomes" id="UP000007800"/>
    </source>
</evidence>
<feature type="signal peptide" evidence="3">
    <location>
        <begin position="1"/>
        <end position="20"/>
    </location>
</feature>
<dbReference type="EMBL" id="GG681098">
    <property type="protein sequence ID" value="EER05034.1"/>
    <property type="molecule type" value="Genomic_DNA"/>
</dbReference>
<feature type="transmembrane region" description="Helical" evidence="2">
    <location>
        <begin position="304"/>
        <end position="325"/>
    </location>
</feature>
<gene>
    <name evidence="4" type="ORF">Pmar_PMAR009213</name>
</gene>
<organism evidence="5">
    <name type="scientific">Perkinsus marinus (strain ATCC 50983 / TXsc)</name>
    <dbReference type="NCBI Taxonomy" id="423536"/>
    <lineage>
        <taxon>Eukaryota</taxon>
        <taxon>Sar</taxon>
        <taxon>Alveolata</taxon>
        <taxon>Perkinsozoa</taxon>
        <taxon>Perkinsea</taxon>
        <taxon>Perkinsida</taxon>
        <taxon>Perkinsidae</taxon>
        <taxon>Perkinsus</taxon>
    </lineage>
</organism>
<dbReference type="Proteomes" id="UP000007800">
    <property type="component" value="Unassembled WGS sequence"/>
</dbReference>
<dbReference type="RefSeq" id="XP_002773218.1">
    <property type="nucleotide sequence ID" value="XM_002773172.1"/>
</dbReference>
<dbReference type="AlphaFoldDB" id="C5LE36"/>
<sequence>MAVFPIVATVFLLLSPSVLGRTILPKDYTSKWHSKIQSEVKDFKWEIYTNGRGKMEKGKLKCNGKWKDAVAYGAQKKEIRELCVRLHEKHQDDRGYEDSPTKYNCILDPNDKGNDHGRKNRDWLCYEKAPKAVLLPPHGPSLQSDCPAENPIYHRARLYPTESPPAWCTYNWFAGYQTCWCMPGFYRTSPHDTTLKMRPCPNETIMITPHNSTTGTSSTSTGALTTSRCICPSSTTRPFEASSTSTIATTTEAVATPDVGKASNGSIPGEYKAGFDDLKGKGQPEEDTRSGETTSSDSESGGNGGLVIAIILMVAIVVIGCLFLWRFYRTRGLSLPTLRLPTLIKNHLLITLIELSNPDKTKGAYQVTVHN</sequence>
<feature type="chain" id="PRO_5002952396" evidence="3">
    <location>
        <begin position="21"/>
        <end position="371"/>
    </location>
</feature>
<reference evidence="4 5" key="1">
    <citation type="submission" date="2008-07" db="EMBL/GenBank/DDBJ databases">
        <authorList>
            <person name="El-Sayed N."/>
            <person name="Caler E."/>
            <person name="Inman J."/>
            <person name="Amedeo P."/>
            <person name="Hass B."/>
            <person name="Wortman J."/>
        </authorList>
    </citation>
    <scope>NUCLEOTIDE SEQUENCE [LARGE SCALE GENOMIC DNA]</scope>
    <source>
        <strain evidence="5">ATCC 50983 / TXsc</strain>
    </source>
</reference>
<proteinExistence type="predicted"/>
<accession>C5LE36</accession>
<name>C5LE36_PERM5</name>
<keyword evidence="2" id="KW-1133">Transmembrane helix</keyword>
<feature type="compositionally biased region" description="Low complexity" evidence="1">
    <location>
        <begin position="291"/>
        <end position="301"/>
    </location>
</feature>
<evidence type="ECO:0000256" key="1">
    <source>
        <dbReference type="SAM" id="MobiDB-lite"/>
    </source>
</evidence>
<dbReference type="OMA" id="CPNETIM"/>
<evidence type="ECO:0000256" key="2">
    <source>
        <dbReference type="SAM" id="Phobius"/>
    </source>
</evidence>